<feature type="region of interest" description="Disordered" evidence="1">
    <location>
        <begin position="139"/>
        <end position="159"/>
    </location>
</feature>
<accession>A0A371GQK2</accession>
<feature type="region of interest" description="Disordered" evidence="1">
    <location>
        <begin position="220"/>
        <end position="278"/>
    </location>
</feature>
<feature type="domain" description="Retrotransposon gag" evidence="2">
    <location>
        <begin position="20"/>
        <end position="109"/>
    </location>
</feature>
<gene>
    <name evidence="3" type="ORF">CR513_25183</name>
</gene>
<evidence type="ECO:0000256" key="1">
    <source>
        <dbReference type="SAM" id="MobiDB-lite"/>
    </source>
</evidence>
<feature type="non-terminal residue" evidence="3">
    <location>
        <position position="1"/>
    </location>
</feature>
<dbReference type="PANTHER" id="PTHR33223:SF10">
    <property type="entry name" value="AMINOTRANSFERASE-LIKE PLANT MOBILE DOMAIN-CONTAINING PROTEIN"/>
    <property type="match status" value="1"/>
</dbReference>
<feature type="compositionally biased region" description="Polar residues" evidence="1">
    <location>
        <begin position="257"/>
        <end position="270"/>
    </location>
</feature>
<evidence type="ECO:0000313" key="3">
    <source>
        <dbReference type="EMBL" id="RDX92653.1"/>
    </source>
</evidence>
<name>A0A371GQK2_MUCPR</name>
<dbReference type="InterPro" id="IPR005162">
    <property type="entry name" value="Retrotrans_gag_dom"/>
</dbReference>
<protein>
    <recommendedName>
        <fullName evidence="2">Retrotransposon gag domain-containing protein</fullName>
    </recommendedName>
</protein>
<dbReference type="Proteomes" id="UP000257109">
    <property type="component" value="Unassembled WGS sequence"/>
</dbReference>
<dbReference type="PANTHER" id="PTHR33223">
    <property type="entry name" value="CCHC-TYPE DOMAIN-CONTAINING PROTEIN"/>
    <property type="match status" value="1"/>
</dbReference>
<dbReference type="Pfam" id="PF03732">
    <property type="entry name" value="Retrotrans_gag"/>
    <property type="match status" value="1"/>
</dbReference>
<feature type="compositionally biased region" description="Basic and acidic residues" evidence="1">
    <location>
        <begin position="241"/>
        <end position="253"/>
    </location>
</feature>
<evidence type="ECO:0000313" key="4">
    <source>
        <dbReference type="Proteomes" id="UP000257109"/>
    </source>
</evidence>
<keyword evidence="4" id="KW-1185">Reference proteome</keyword>
<evidence type="ECO:0000259" key="2">
    <source>
        <dbReference type="Pfam" id="PF03732"/>
    </source>
</evidence>
<dbReference type="AlphaFoldDB" id="A0A371GQK2"/>
<dbReference type="InterPro" id="IPR043502">
    <property type="entry name" value="DNA/RNA_pol_sf"/>
</dbReference>
<organism evidence="3 4">
    <name type="scientific">Mucuna pruriens</name>
    <name type="common">Velvet bean</name>
    <name type="synonym">Dolichos pruriens</name>
    <dbReference type="NCBI Taxonomy" id="157652"/>
    <lineage>
        <taxon>Eukaryota</taxon>
        <taxon>Viridiplantae</taxon>
        <taxon>Streptophyta</taxon>
        <taxon>Embryophyta</taxon>
        <taxon>Tracheophyta</taxon>
        <taxon>Spermatophyta</taxon>
        <taxon>Magnoliopsida</taxon>
        <taxon>eudicotyledons</taxon>
        <taxon>Gunneridae</taxon>
        <taxon>Pentapetalae</taxon>
        <taxon>rosids</taxon>
        <taxon>fabids</taxon>
        <taxon>Fabales</taxon>
        <taxon>Fabaceae</taxon>
        <taxon>Papilionoideae</taxon>
        <taxon>50 kb inversion clade</taxon>
        <taxon>NPAAA clade</taxon>
        <taxon>indigoferoid/millettioid clade</taxon>
        <taxon>Phaseoleae</taxon>
        <taxon>Mucuna</taxon>
    </lineage>
</organism>
<reference evidence="3" key="1">
    <citation type="submission" date="2018-05" db="EMBL/GenBank/DDBJ databases">
        <title>Draft genome of Mucuna pruriens seed.</title>
        <authorList>
            <person name="Nnadi N.E."/>
            <person name="Vos R."/>
            <person name="Hasami M.H."/>
            <person name="Devisetty U.K."/>
            <person name="Aguiy J.C."/>
        </authorList>
    </citation>
    <scope>NUCLEOTIDE SEQUENCE [LARGE SCALE GENOMIC DNA]</scope>
    <source>
        <strain evidence="3">JCA_2017</strain>
    </source>
</reference>
<dbReference type="EMBL" id="QJKJ01004815">
    <property type="protein sequence ID" value="RDX92653.1"/>
    <property type="molecule type" value="Genomic_DNA"/>
</dbReference>
<comment type="caution">
    <text evidence="3">The sequence shown here is derived from an EMBL/GenBank/DDBJ whole genome shotgun (WGS) entry which is preliminary data.</text>
</comment>
<proteinExistence type="predicted"/>
<dbReference type="SUPFAM" id="SSF56672">
    <property type="entry name" value="DNA/RNA polymerases"/>
    <property type="match status" value="1"/>
</dbReference>
<sequence>MDSFDGTQDPHAYLKDFHTQLFSSTFRGVAMQWLLGLPTRTIRTFGDLTILFLSLFATNKAKQLEVADLFNIKQAKGENLKGYLAMFNNATVPVNDSDQKFFIKTFQKGDALALRRLSSMEEIRVRAEKHIKDIRPSLGLTVTRPTSPPESKESLDTAGSLSYPTFRFPTSNVWPTIGADTRGVAHEHTTKDCWTLRAQIERLIQQGYLGCFVQTKREKLPMRQGDPAQASRDLQQIGQSREVHKEKPRERSRSRQHPNTSYRGTITTILGGSATGGRTVSARKKQAMAVLFIQGEPPRVGDPIISFNYDRKGLGRLGEFSQHPLLVNILKVGTPHDQFGGVLGNPIWVCRGTSEDKGDNGARWICQESTQTSYATTYPVAQRRRRLGEEKQKVAKEETNKLITSDFIKELQYPTWLANVVMVRKSNDKWRMCTNYTDLNKTYPKDPYPLPNIN</sequence>
<dbReference type="Gene3D" id="3.10.10.10">
    <property type="entry name" value="HIV Type 1 Reverse Transcriptase, subunit A, domain 1"/>
    <property type="match status" value="1"/>
</dbReference>